<dbReference type="Proteomes" id="UP001162541">
    <property type="component" value="Chromosome 7"/>
</dbReference>
<feature type="compositionally biased region" description="Basic residues" evidence="1">
    <location>
        <begin position="132"/>
        <end position="141"/>
    </location>
</feature>
<evidence type="ECO:0000313" key="2">
    <source>
        <dbReference type="EMBL" id="BBN16714.1"/>
    </source>
</evidence>
<keyword evidence="4" id="KW-1185">Reference proteome</keyword>
<proteinExistence type="predicted"/>
<feature type="region of interest" description="Disordered" evidence="1">
    <location>
        <begin position="91"/>
        <end position="202"/>
    </location>
</feature>
<feature type="compositionally biased region" description="Basic and acidic residues" evidence="1">
    <location>
        <begin position="1"/>
        <end position="21"/>
    </location>
</feature>
<dbReference type="AlphaFoldDB" id="A0A176VF69"/>
<organism evidence="3 4">
    <name type="scientific">Marchantia polymorpha subsp. ruderalis</name>
    <dbReference type="NCBI Taxonomy" id="1480154"/>
    <lineage>
        <taxon>Eukaryota</taxon>
        <taxon>Viridiplantae</taxon>
        <taxon>Streptophyta</taxon>
        <taxon>Embryophyta</taxon>
        <taxon>Marchantiophyta</taxon>
        <taxon>Marchantiopsida</taxon>
        <taxon>Marchantiidae</taxon>
        <taxon>Marchantiales</taxon>
        <taxon>Marchantiaceae</taxon>
        <taxon>Marchantia</taxon>
    </lineage>
</organism>
<evidence type="ECO:0000313" key="3">
    <source>
        <dbReference type="EMBL" id="OAE19598.1"/>
    </source>
</evidence>
<accession>A0A176VF69</accession>
<reference evidence="5" key="3">
    <citation type="journal article" date="2020" name="Curr. Biol.">
        <title>Chromatin organization in early land plants reveals an ancestral association between H3K27me3, transposons, and constitutive heterochromatin.</title>
        <authorList>
            <person name="Montgomery S.A."/>
            <person name="Tanizawa Y."/>
            <person name="Galik B."/>
            <person name="Wang N."/>
            <person name="Ito T."/>
            <person name="Mochizuki T."/>
            <person name="Akimcheva S."/>
            <person name="Bowman J.L."/>
            <person name="Cognat V."/>
            <person name="Marechal-Drouard L."/>
            <person name="Ekker H."/>
            <person name="Hong S.F."/>
            <person name="Kohchi T."/>
            <person name="Lin S.S."/>
            <person name="Liu L.D."/>
            <person name="Nakamura Y."/>
            <person name="Valeeva L.R."/>
            <person name="Shakirov E.V."/>
            <person name="Shippen D.E."/>
            <person name="Wei W.L."/>
            <person name="Yagura M."/>
            <person name="Yamaoka S."/>
            <person name="Yamato K.T."/>
            <person name="Liu C."/>
            <person name="Berger F."/>
        </authorList>
    </citation>
    <scope>NUCLEOTIDE SEQUENCE [LARGE SCALE GENOMIC DNA]</scope>
    <source>
        <strain evidence="5">Tak-1</strain>
    </source>
</reference>
<dbReference type="EMBL" id="AP019872">
    <property type="protein sequence ID" value="BBN16714.1"/>
    <property type="molecule type" value="Genomic_DNA"/>
</dbReference>
<feature type="compositionally biased region" description="Basic and acidic residues" evidence="1">
    <location>
        <begin position="114"/>
        <end position="125"/>
    </location>
</feature>
<reference evidence="2" key="2">
    <citation type="journal article" date="2019" name="Curr. Biol.">
        <title>Chromatin organization in early land plants reveals an ancestral association between H3K27me3, transposons, and constitutive heterochromatin.</title>
        <authorList>
            <person name="Montgomery S.A."/>
            <person name="Tanizawa Y."/>
            <person name="Galik B."/>
            <person name="Wang N."/>
            <person name="Ito T."/>
            <person name="Mochizuki T."/>
            <person name="Akimcheva S."/>
            <person name="Bowman J."/>
            <person name="Cognat V."/>
            <person name="Drouard L."/>
            <person name="Ekker H."/>
            <person name="Houng S."/>
            <person name="Kohchi T."/>
            <person name="Lin S."/>
            <person name="Liu L.D."/>
            <person name="Nakamura Y."/>
            <person name="Valeeva L.R."/>
            <person name="Shakirov E.V."/>
            <person name="Shippen D.E."/>
            <person name="Wei W."/>
            <person name="Yagura M."/>
            <person name="Yamaoka S."/>
            <person name="Yamato K.T."/>
            <person name="Liu C."/>
            <person name="Berger F."/>
        </authorList>
    </citation>
    <scope>NUCLEOTIDE SEQUENCE [LARGE SCALE GENOMIC DNA]</scope>
    <source>
        <strain evidence="2">Tak-1</strain>
    </source>
</reference>
<feature type="compositionally biased region" description="Gly residues" evidence="1">
    <location>
        <begin position="56"/>
        <end position="65"/>
    </location>
</feature>
<feature type="region of interest" description="Disordered" evidence="1">
    <location>
        <begin position="1"/>
        <end position="76"/>
    </location>
</feature>
<dbReference type="Proteomes" id="UP000077202">
    <property type="component" value="Unassembled WGS sequence"/>
</dbReference>
<feature type="compositionally biased region" description="Low complexity" evidence="1">
    <location>
        <begin position="66"/>
        <end position="76"/>
    </location>
</feature>
<sequence>MALRTDEEWRRNAERIKDERRGRHLRHRSTGNASADQDGDEIVREKLDRESKAEGRAGGAGGGGAAAAAAAAARGRVVARRRYFAEMCRKAAAGRGAGRGIHPEGRGAATGRQVKAERDTAKAKTDGLQQRLRLKQKKARGSRAPPGTGRQGKAGRSEAKQGSRQAGAGAGRAGRGRAGKGREGGGCARDGLRPGDIQTRSS</sequence>
<evidence type="ECO:0000313" key="5">
    <source>
        <dbReference type="Proteomes" id="UP001162541"/>
    </source>
</evidence>
<gene>
    <name evidence="3" type="ORF">AXG93_3756s1040</name>
    <name evidence="2" type="ORF">Mp_7g08670</name>
</gene>
<reference evidence="3 4" key="1">
    <citation type="submission" date="2016-03" db="EMBL/GenBank/DDBJ databases">
        <title>Mechanisms controlling the formation of the plant cell surface in tip-growing cells are functionally conserved among land plants.</title>
        <authorList>
            <person name="Honkanen S."/>
            <person name="Jones V.A."/>
            <person name="Morieri G."/>
            <person name="Champion C."/>
            <person name="Hetherington A.J."/>
            <person name="Kelly S."/>
            <person name="Saint-Marcoux D."/>
            <person name="Proust H."/>
            <person name="Prescott H."/>
            <person name="Dolan L."/>
        </authorList>
    </citation>
    <scope>NUCLEOTIDE SEQUENCE [LARGE SCALE GENOMIC DNA]</scope>
    <source>
        <strain evidence="4">cv. Tak-1 and cv. Tak-2</strain>
        <tissue evidence="3">Whole gametophyte</tissue>
    </source>
</reference>
<name>A0A176VF69_MARPO</name>
<dbReference type="EMBL" id="LVLJ01003810">
    <property type="protein sequence ID" value="OAE19598.1"/>
    <property type="molecule type" value="Genomic_DNA"/>
</dbReference>
<evidence type="ECO:0000256" key="1">
    <source>
        <dbReference type="SAM" id="MobiDB-lite"/>
    </source>
</evidence>
<evidence type="ECO:0000313" key="4">
    <source>
        <dbReference type="Proteomes" id="UP000077202"/>
    </source>
</evidence>
<protein>
    <submittedName>
        <fullName evidence="3">Uncharacterized protein</fullName>
    </submittedName>
</protein>
<feature type="compositionally biased region" description="Basic and acidic residues" evidence="1">
    <location>
        <begin position="41"/>
        <end position="55"/>
    </location>
</feature>